<gene>
    <name evidence="5" type="ORF">PBRA_005208</name>
    <name evidence="6" type="ORF">PLBR_LOCUS1869</name>
</gene>
<keyword evidence="1 3" id="KW-0820">tRNA-binding</keyword>
<dbReference type="Proteomes" id="UP000290189">
    <property type="component" value="Unassembled WGS sequence"/>
</dbReference>
<evidence type="ECO:0000259" key="4">
    <source>
        <dbReference type="PROSITE" id="PS50886"/>
    </source>
</evidence>
<dbReference type="EMBL" id="OVEO01000003">
    <property type="protein sequence ID" value="SPQ94654.1"/>
    <property type="molecule type" value="Genomic_DNA"/>
</dbReference>
<dbReference type="OrthoDB" id="19141at2759"/>
<dbReference type="InterPro" id="IPR036282">
    <property type="entry name" value="Glutathione-S-Trfase_C_sf"/>
</dbReference>
<evidence type="ECO:0000256" key="1">
    <source>
        <dbReference type="ARBA" id="ARBA00022555"/>
    </source>
</evidence>
<dbReference type="InterPro" id="IPR051270">
    <property type="entry name" value="Tyrosine-tRNA_ligase_regulator"/>
</dbReference>
<dbReference type="PANTHER" id="PTHR11586:SF33">
    <property type="entry name" value="AMINOACYL TRNA SYNTHASE COMPLEX-INTERACTING MULTIFUNCTIONAL PROTEIN 1"/>
    <property type="match status" value="1"/>
</dbReference>
<evidence type="ECO:0000313" key="8">
    <source>
        <dbReference type="Proteomes" id="UP000290189"/>
    </source>
</evidence>
<dbReference type="InterPro" id="IPR002547">
    <property type="entry name" value="tRNA-bd_dom"/>
</dbReference>
<dbReference type="PANTHER" id="PTHR11586">
    <property type="entry name" value="TRNA-AMINOACYLATION COFACTOR ARC1 FAMILY MEMBER"/>
    <property type="match status" value="1"/>
</dbReference>
<dbReference type="SUPFAM" id="SSF47616">
    <property type="entry name" value="GST C-terminal domain-like"/>
    <property type="match status" value="1"/>
</dbReference>
<reference evidence="6 8" key="2">
    <citation type="submission" date="2018-03" db="EMBL/GenBank/DDBJ databases">
        <authorList>
            <person name="Fogelqvist J."/>
        </authorList>
    </citation>
    <scope>NUCLEOTIDE SEQUENCE [LARGE SCALE GENOMIC DNA]</scope>
</reference>
<dbReference type="Gene3D" id="1.20.1050.130">
    <property type="match status" value="1"/>
</dbReference>
<name>A0A0G4IN60_PLABS</name>
<keyword evidence="6" id="KW-0496">Mitochondrion</keyword>
<evidence type="ECO:0000256" key="3">
    <source>
        <dbReference type="PROSITE-ProRule" id="PRU00209"/>
    </source>
</evidence>
<sequence length="328" mass="35457">MASTVVVGDLNDQYTLSVLSALPQSAFEDATAEGVVLRINGQVYDGFTSIVNHLGGDSKLIAMAAAHEFNKLDDYLLTRTFLEGKTLSQTDLLVFGILYKEIPEIKDKALLDLSCLLRWFNHVQHIRCASPHFPMIAIKTVIEAPTNAKDKKQKKAKAPEAATSNDAAVFDIRVGRVVEVAGHDTDERLYVEKIDLGESTGPRQVVSGLARHVPIEGMRQRLVCVLVNIEPCEIKGTASSGLVLCASNADRSTIEPLRPPSNAQVGEKIAFAGTDGIAPEAVLKKRKLDKLWKLLKTNDSAVATCAGVPFTTSAGPVTVDTLRNAQIK</sequence>
<dbReference type="Proteomes" id="UP000039324">
    <property type="component" value="Unassembled WGS sequence"/>
</dbReference>
<keyword evidence="2 3" id="KW-0694">RNA-binding</keyword>
<accession>A0A0G4IN60</accession>
<dbReference type="InterPro" id="IPR012340">
    <property type="entry name" value="NA-bd_OB-fold"/>
</dbReference>
<evidence type="ECO:0000313" key="7">
    <source>
        <dbReference type="Proteomes" id="UP000039324"/>
    </source>
</evidence>
<dbReference type="Pfam" id="PF01588">
    <property type="entry name" value="tRNA_bind"/>
    <property type="match status" value="1"/>
</dbReference>
<organism evidence="5 7">
    <name type="scientific">Plasmodiophora brassicae</name>
    <name type="common">Clubroot disease agent</name>
    <dbReference type="NCBI Taxonomy" id="37360"/>
    <lineage>
        <taxon>Eukaryota</taxon>
        <taxon>Sar</taxon>
        <taxon>Rhizaria</taxon>
        <taxon>Endomyxa</taxon>
        <taxon>Phytomyxea</taxon>
        <taxon>Plasmodiophorida</taxon>
        <taxon>Plasmodiophoridae</taxon>
        <taxon>Plasmodiophora</taxon>
    </lineage>
</organism>
<dbReference type="PROSITE" id="PS50886">
    <property type="entry name" value="TRBD"/>
    <property type="match status" value="1"/>
</dbReference>
<reference evidence="5 7" key="1">
    <citation type="submission" date="2015-02" db="EMBL/GenBank/DDBJ databases">
        <authorList>
            <person name="Chooi Y.-H."/>
        </authorList>
    </citation>
    <scope>NUCLEOTIDE SEQUENCE [LARGE SCALE GENOMIC DNA]</scope>
    <source>
        <strain evidence="5">E3</strain>
    </source>
</reference>
<dbReference type="AlphaFoldDB" id="A0A0G4IN60"/>
<protein>
    <recommendedName>
        <fullName evidence="4">tRNA-binding domain-containing protein</fullName>
    </recommendedName>
</protein>
<evidence type="ECO:0000313" key="5">
    <source>
        <dbReference type="EMBL" id="CEO96599.1"/>
    </source>
</evidence>
<geneLocation type="mitochondrion" evidence="6"/>
<dbReference type="Gene3D" id="2.40.50.140">
    <property type="entry name" value="Nucleic acid-binding proteins"/>
    <property type="match status" value="1"/>
</dbReference>
<evidence type="ECO:0000256" key="2">
    <source>
        <dbReference type="ARBA" id="ARBA00022884"/>
    </source>
</evidence>
<proteinExistence type="predicted"/>
<dbReference type="EMBL" id="CDSF01000068">
    <property type="protein sequence ID" value="CEO96599.1"/>
    <property type="molecule type" value="Genomic_DNA"/>
</dbReference>
<evidence type="ECO:0000313" key="6">
    <source>
        <dbReference type="EMBL" id="SPQ94654.1"/>
    </source>
</evidence>
<keyword evidence="7" id="KW-1185">Reference proteome</keyword>
<dbReference type="SUPFAM" id="SSF50249">
    <property type="entry name" value="Nucleic acid-binding proteins"/>
    <property type="match status" value="1"/>
</dbReference>
<dbReference type="STRING" id="37360.A0A0G4IN60"/>
<feature type="domain" description="TRNA-binding" evidence="4">
    <location>
        <begin position="166"/>
        <end position="270"/>
    </location>
</feature>
<dbReference type="GO" id="GO:0000049">
    <property type="term" value="F:tRNA binding"/>
    <property type="evidence" value="ECO:0007669"/>
    <property type="project" value="UniProtKB-UniRule"/>
</dbReference>
<dbReference type="CDD" id="cd10289">
    <property type="entry name" value="GST_C_AaRS_like"/>
    <property type="match status" value="1"/>
</dbReference>